<dbReference type="FunFam" id="2.10.25.10:FF:000038">
    <property type="entry name" value="Fibrillin 2"/>
    <property type="match status" value="1"/>
</dbReference>
<evidence type="ECO:0000259" key="18">
    <source>
        <dbReference type="PROSITE" id="PS50011"/>
    </source>
</evidence>
<dbReference type="InterPro" id="IPR045274">
    <property type="entry name" value="WAK-like"/>
</dbReference>
<keyword evidence="7" id="KW-0677">Repeat</keyword>
<dbReference type="SMART" id="SM00179">
    <property type="entry name" value="EGF_CA"/>
    <property type="match status" value="1"/>
</dbReference>
<evidence type="ECO:0000313" key="20">
    <source>
        <dbReference type="EMBL" id="KAH1046065.1"/>
    </source>
</evidence>
<feature type="transmembrane region" description="Helical" evidence="17">
    <location>
        <begin position="411"/>
        <end position="435"/>
    </location>
</feature>
<dbReference type="SUPFAM" id="SSF56112">
    <property type="entry name" value="Protein kinase-like (PK-like)"/>
    <property type="match status" value="1"/>
</dbReference>
<keyword evidence="13" id="KW-1015">Disulfide bond</keyword>
<dbReference type="InterPro" id="IPR001245">
    <property type="entry name" value="Ser-Thr/Tyr_kinase_cat_dom"/>
</dbReference>
<evidence type="ECO:0000256" key="1">
    <source>
        <dbReference type="ARBA" id="ARBA00004479"/>
    </source>
</evidence>
<dbReference type="PROSITE" id="PS50026">
    <property type="entry name" value="EGF_3"/>
    <property type="match status" value="1"/>
</dbReference>
<evidence type="ECO:0000256" key="11">
    <source>
        <dbReference type="ARBA" id="ARBA00022989"/>
    </source>
</evidence>
<dbReference type="InterPro" id="IPR000719">
    <property type="entry name" value="Prot_kinase_dom"/>
</dbReference>
<dbReference type="OrthoDB" id="4062651at2759"/>
<keyword evidence="10" id="KW-0067">ATP-binding</keyword>
<protein>
    <recommendedName>
        <fullName evidence="22">Protein kinase domain-containing protein</fullName>
    </recommendedName>
</protein>
<evidence type="ECO:0000256" key="12">
    <source>
        <dbReference type="ARBA" id="ARBA00023136"/>
    </source>
</evidence>
<evidence type="ECO:0000256" key="2">
    <source>
        <dbReference type="ARBA" id="ARBA00022527"/>
    </source>
</evidence>
<dbReference type="GO" id="GO:0004674">
    <property type="term" value="F:protein serine/threonine kinase activity"/>
    <property type="evidence" value="ECO:0007669"/>
    <property type="project" value="UniProtKB-KW"/>
</dbReference>
<dbReference type="PROSITE" id="PS00010">
    <property type="entry name" value="ASX_HYDROXYL"/>
    <property type="match status" value="1"/>
</dbReference>
<evidence type="ECO:0000256" key="13">
    <source>
        <dbReference type="ARBA" id="ARBA00023157"/>
    </source>
</evidence>
<evidence type="ECO:0000256" key="5">
    <source>
        <dbReference type="ARBA" id="ARBA00022692"/>
    </source>
</evidence>
<dbReference type="CDD" id="cd00054">
    <property type="entry name" value="EGF_CA"/>
    <property type="match status" value="1"/>
</dbReference>
<evidence type="ECO:0000256" key="4">
    <source>
        <dbReference type="ARBA" id="ARBA00022679"/>
    </source>
</evidence>
<dbReference type="Pfam" id="PF07645">
    <property type="entry name" value="EGF_CA"/>
    <property type="match status" value="1"/>
</dbReference>
<dbReference type="SMART" id="SM00181">
    <property type="entry name" value="EGF"/>
    <property type="match status" value="2"/>
</dbReference>
<dbReference type="Gene3D" id="3.30.200.20">
    <property type="entry name" value="Phosphorylase Kinase, domain 1"/>
    <property type="match status" value="1"/>
</dbReference>
<evidence type="ECO:0000256" key="3">
    <source>
        <dbReference type="ARBA" id="ARBA00022536"/>
    </source>
</evidence>
<sequence>MLSIEENQLLDIVDAEIGKDGQKDEVVIVAQLAKRCLNLDRRYRPAVEEVAMELERLRTRQEGDGVGGMFKKLTVFAVMVTIMATSVAAQAKPGCQSKCGNISIPYPFRTSNGCYISRDFFINYDTSFKPPKAFLSPGFLELEVLNIYPDDGYLRIRYDRSMGYDCYNSSGRTSYRAHFYHPKFFISHTRNKFTAIGCDTTASIILTSRKSGCLTFCGNVNDVIDGSCSGIGCSQAAILGGLRTYIFSFHRRSLDYSSVLTFNPCSYGFLVEDGAYNFSTSHLSNPEFNKEEYPLILDWTIGKKNYKQAKMHPKDYACKENSACRASESGPEYLCKCNGGFAGNPYLSNGCQDINECETLNPCEKGLKCNNTFGGYTCTCPEGFEGDGRRNGTGCRAKALAPQQHRENFHVLPVSLGTCLSIGLLFLIAGVWWFCKILQKRKYIKLKQKLFERNGGLLFRKKMSSNEGGLDKAKLFSSEELEIATDQYNENRILGCGGQGVVYKGMLSDGRIVAIKKSKTVNEGYLEQFINEIFILSQIDHRNIVKLLGCCLETQVHLLVYEFIPNGTLSHLIHDQNEEYPRSISIDRTHLTTQVLGTFGYLDPEYFQSSQFTEKSDVYSFGVVIVELLTGKKAVSTFGSQEKRGLVSYFLSSMEENHLLDIVDAEIGKDDQKDEVVAVAEIAKRCLNLDGRYRPTMKEVAMELERLRTRQGDCIPIDQLKQAEVVVRKSTETWDFTSFSTEHYPNCSITSTSKSNSLQAL</sequence>
<dbReference type="Pfam" id="PF07714">
    <property type="entry name" value="PK_Tyr_Ser-Thr"/>
    <property type="match status" value="2"/>
</dbReference>
<comment type="catalytic activity">
    <reaction evidence="14">
        <text>L-seryl-[protein] + ATP = O-phospho-L-seryl-[protein] + ADP + H(+)</text>
        <dbReference type="Rhea" id="RHEA:17989"/>
        <dbReference type="Rhea" id="RHEA-COMP:9863"/>
        <dbReference type="Rhea" id="RHEA-COMP:11604"/>
        <dbReference type="ChEBI" id="CHEBI:15378"/>
        <dbReference type="ChEBI" id="CHEBI:29999"/>
        <dbReference type="ChEBI" id="CHEBI:30616"/>
        <dbReference type="ChEBI" id="CHEBI:83421"/>
        <dbReference type="ChEBI" id="CHEBI:456216"/>
    </reaction>
</comment>
<evidence type="ECO:0008006" key="22">
    <source>
        <dbReference type="Google" id="ProtNLM"/>
    </source>
</evidence>
<evidence type="ECO:0000256" key="9">
    <source>
        <dbReference type="ARBA" id="ARBA00022777"/>
    </source>
</evidence>
<keyword evidence="5 17" id="KW-0812">Transmembrane</keyword>
<comment type="catalytic activity">
    <reaction evidence="15">
        <text>L-threonyl-[protein] + ATP = O-phospho-L-threonyl-[protein] + ADP + H(+)</text>
        <dbReference type="Rhea" id="RHEA:46608"/>
        <dbReference type="Rhea" id="RHEA-COMP:11060"/>
        <dbReference type="Rhea" id="RHEA-COMP:11605"/>
        <dbReference type="ChEBI" id="CHEBI:15378"/>
        <dbReference type="ChEBI" id="CHEBI:30013"/>
        <dbReference type="ChEBI" id="CHEBI:30616"/>
        <dbReference type="ChEBI" id="CHEBI:61977"/>
        <dbReference type="ChEBI" id="CHEBI:456216"/>
    </reaction>
</comment>
<feature type="domain" description="Protein kinase" evidence="18">
    <location>
        <begin position="488"/>
        <end position="761"/>
    </location>
</feature>
<dbReference type="InterPro" id="IPR011009">
    <property type="entry name" value="Kinase-like_dom_sf"/>
</dbReference>
<dbReference type="InterPro" id="IPR049883">
    <property type="entry name" value="NOTCH1_EGF-like"/>
</dbReference>
<evidence type="ECO:0000256" key="7">
    <source>
        <dbReference type="ARBA" id="ARBA00022737"/>
    </source>
</evidence>
<dbReference type="FunFam" id="3.30.200.20:FF:000043">
    <property type="entry name" value="Wall-associated receptor kinase 2"/>
    <property type="match status" value="1"/>
</dbReference>
<keyword evidence="6" id="KW-0732">Signal</keyword>
<dbReference type="SUPFAM" id="SSF57196">
    <property type="entry name" value="EGF/Laminin"/>
    <property type="match status" value="1"/>
</dbReference>
<dbReference type="Gene3D" id="1.10.510.10">
    <property type="entry name" value="Transferase(Phosphotransferase) domain 1"/>
    <property type="match status" value="2"/>
</dbReference>
<evidence type="ECO:0000256" key="10">
    <source>
        <dbReference type="ARBA" id="ARBA00022840"/>
    </source>
</evidence>
<organism evidence="20 21">
    <name type="scientific">Gossypium stocksii</name>
    <dbReference type="NCBI Taxonomy" id="47602"/>
    <lineage>
        <taxon>Eukaryota</taxon>
        <taxon>Viridiplantae</taxon>
        <taxon>Streptophyta</taxon>
        <taxon>Embryophyta</taxon>
        <taxon>Tracheophyta</taxon>
        <taxon>Spermatophyta</taxon>
        <taxon>Magnoliopsida</taxon>
        <taxon>eudicotyledons</taxon>
        <taxon>Gunneridae</taxon>
        <taxon>Pentapetalae</taxon>
        <taxon>rosids</taxon>
        <taxon>malvids</taxon>
        <taxon>Malvales</taxon>
        <taxon>Malvaceae</taxon>
        <taxon>Malvoideae</taxon>
        <taxon>Gossypium</taxon>
    </lineage>
</organism>
<dbReference type="GO" id="GO:0007166">
    <property type="term" value="P:cell surface receptor signaling pathway"/>
    <property type="evidence" value="ECO:0007669"/>
    <property type="project" value="InterPro"/>
</dbReference>
<gene>
    <name evidence="20" type="ORF">J1N35_036849</name>
</gene>
<keyword evidence="2" id="KW-0723">Serine/threonine-protein kinase</keyword>
<keyword evidence="3 16" id="KW-0245">EGF-like domain</keyword>
<evidence type="ECO:0000256" key="8">
    <source>
        <dbReference type="ARBA" id="ARBA00022741"/>
    </source>
</evidence>
<dbReference type="Proteomes" id="UP000828251">
    <property type="component" value="Unassembled WGS sequence"/>
</dbReference>
<dbReference type="InterPro" id="IPR000152">
    <property type="entry name" value="EGF-type_Asp/Asn_hydroxyl_site"/>
</dbReference>
<dbReference type="EMBL" id="JAIQCV010000011">
    <property type="protein sequence ID" value="KAH1046065.1"/>
    <property type="molecule type" value="Genomic_DNA"/>
</dbReference>
<dbReference type="PANTHER" id="PTHR27005">
    <property type="entry name" value="WALL-ASSOCIATED RECEPTOR KINASE-LIKE 21"/>
    <property type="match status" value="1"/>
</dbReference>
<dbReference type="GO" id="GO:0005509">
    <property type="term" value="F:calcium ion binding"/>
    <property type="evidence" value="ECO:0007669"/>
    <property type="project" value="InterPro"/>
</dbReference>
<evidence type="ECO:0000256" key="6">
    <source>
        <dbReference type="ARBA" id="ARBA00022729"/>
    </source>
</evidence>
<comment type="caution">
    <text evidence="20">The sequence shown here is derived from an EMBL/GenBank/DDBJ whole genome shotgun (WGS) entry which is preliminary data.</text>
</comment>
<keyword evidence="4" id="KW-0808">Transferase</keyword>
<name>A0A9D3UJH1_9ROSI</name>
<reference evidence="20 21" key="1">
    <citation type="journal article" date="2021" name="Plant Biotechnol. J.">
        <title>Multi-omics assisted identification of the key and species-specific regulatory components of drought-tolerant mechanisms in Gossypium stocksii.</title>
        <authorList>
            <person name="Yu D."/>
            <person name="Ke L."/>
            <person name="Zhang D."/>
            <person name="Wu Y."/>
            <person name="Sun Y."/>
            <person name="Mei J."/>
            <person name="Sun J."/>
            <person name="Sun Y."/>
        </authorList>
    </citation>
    <scope>NUCLEOTIDE SEQUENCE [LARGE SCALE GENOMIC DNA]</scope>
    <source>
        <strain evidence="21">cv. E1</strain>
        <tissue evidence="20">Leaf</tissue>
    </source>
</reference>
<comment type="subcellular location">
    <subcellularLocation>
        <location evidence="1">Membrane</location>
        <topology evidence="1">Single-pass type I membrane protein</topology>
    </subcellularLocation>
</comment>
<evidence type="ECO:0000256" key="16">
    <source>
        <dbReference type="PROSITE-ProRule" id="PRU00076"/>
    </source>
</evidence>
<keyword evidence="8" id="KW-0547">Nucleotide-binding</keyword>
<evidence type="ECO:0000313" key="21">
    <source>
        <dbReference type="Proteomes" id="UP000828251"/>
    </source>
</evidence>
<dbReference type="InterPro" id="IPR018097">
    <property type="entry name" value="EGF_Ca-bd_CS"/>
</dbReference>
<feature type="domain" description="EGF-like" evidence="19">
    <location>
        <begin position="353"/>
        <end position="387"/>
    </location>
</feature>
<dbReference type="PROSITE" id="PS01187">
    <property type="entry name" value="EGF_CA"/>
    <property type="match status" value="1"/>
</dbReference>
<evidence type="ECO:0000256" key="15">
    <source>
        <dbReference type="ARBA" id="ARBA00047951"/>
    </source>
</evidence>
<dbReference type="InterPro" id="IPR001881">
    <property type="entry name" value="EGF-like_Ca-bd_dom"/>
</dbReference>
<dbReference type="GO" id="GO:0005524">
    <property type="term" value="F:ATP binding"/>
    <property type="evidence" value="ECO:0007669"/>
    <property type="project" value="UniProtKB-KW"/>
</dbReference>
<proteinExistence type="predicted"/>
<keyword evidence="11 17" id="KW-1133">Transmembrane helix</keyword>
<evidence type="ECO:0000256" key="17">
    <source>
        <dbReference type="SAM" id="Phobius"/>
    </source>
</evidence>
<dbReference type="Gene3D" id="2.10.25.10">
    <property type="entry name" value="Laminin"/>
    <property type="match status" value="1"/>
</dbReference>
<evidence type="ECO:0000259" key="19">
    <source>
        <dbReference type="PROSITE" id="PS50026"/>
    </source>
</evidence>
<keyword evidence="9" id="KW-0418">Kinase</keyword>
<evidence type="ECO:0000256" key="14">
    <source>
        <dbReference type="ARBA" id="ARBA00047558"/>
    </source>
</evidence>
<dbReference type="AlphaFoldDB" id="A0A9D3UJH1"/>
<dbReference type="GO" id="GO:0005886">
    <property type="term" value="C:plasma membrane"/>
    <property type="evidence" value="ECO:0007669"/>
    <property type="project" value="TreeGrafter"/>
</dbReference>
<keyword evidence="21" id="KW-1185">Reference proteome</keyword>
<accession>A0A9D3UJH1</accession>
<comment type="caution">
    <text evidence="16">Lacks conserved residue(s) required for the propagation of feature annotation.</text>
</comment>
<dbReference type="PROSITE" id="PS50011">
    <property type="entry name" value="PROTEIN_KINASE_DOM"/>
    <property type="match status" value="1"/>
</dbReference>
<dbReference type="PANTHER" id="PTHR27005:SF515">
    <property type="entry name" value="WALL-ASSOCIATED RECEPTOR KINASE-LIKE 10-RELATED"/>
    <property type="match status" value="1"/>
</dbReference>
<keyword evidence="12 17" id="KW-0472">Membrane</keyword>
<dbReference type="InterPro" id="IPR000742">
    <property type="entry name" value="EGF"/>
</dbReference>